<dbReference type="EMBL" id="FOOH01000002">
    <property type="protein sequence ID" value="SFF63025.1"/>
    <property type="molecule type" value="Genomic_DNA"/>
</dbReference>
<protein>
    <recommendedName>
        <fullName evidence="3">Activator of Hsp90 ATPase homolog 1-like protein</fullName>
    </recommendedName>
</protein>
<name>A0A1I2K795_9FLAO</name>
<evidence type="ECO:0008006" key="3">
    <source>
        <dbReference type="Google" id="ProtNLM"/>
    </source>
</evidence>
<dbReference type="Proteomes" id="UP000199116">
    <property type="component" value="Unassembled WGS sequence"/>
</dbReference>
<organism evidence="1 2">
    <name type="scientific">Salegentibacter agarivorans</name>
    <dbReference type="NCBI Taxonomy" id="345907"/>
    <lineage>
        <taxon>Bacteria</taxon>
        <taxon>Pseudomonadati</taxon>
        <taxon>Bacteroidota</taxon>
        <taxon>Flavobacteriia</taxon>
        <taxon>Flavobacteriales</taxon>
        <taxon>Flavobacteriaceae</taxon>
        <taxon>Salegentibacter</taxon>
    </lineage>
</organism>
<keyword evidence="2" id="KW-1185">Reference proteome</keyword>
<proteinExistence type="predicted"/>
<dbReference type="SUPFAM" id="SSF55961">
    <property type="entry name" value="Bet v1-like"/>
    <property type="match status" value="1"/>
</dbReference>
<dbReference type="InterPro" id="IPR023393">
    <property type="entry name" value="START-like_dom_sf"/>
</dbReference>
<evidence type="ECO:0000313" key="1">
    <source>
        <dbReference type="EMBL" id="SFF63025.1"/>
    </source>
</evidence>
<gene>
    <name evidence="1" type="ORF">SAMN04488033_102124</name>
</gene>
<accession>A0A1I2K795</accession>
<dbReference type="AlphaFoldDB" id="A0A1I2K795"/>
<sequence length="50" mass="5584">MSRKIKKEIRINENGGKVFNALITPNLIKEWWGASQAIVVPDEDGVFALS</sequence>
<reference evidence="2" key="1">
    <citation type="submission" date="2016-10" db="EMBL/GenBank/DDBJ databases">
        <authorList>
            <person name="Varghese N."/>
            <person name="Submissions S."/>
        </authorList>
    </citation>
    <scope>NUCLEOTIDE SEQUENCE [LARGE SCALE GENOMIC DNA]</scope>
    <source>
        <strain evidence="2">DSM 23515</strain>
    </source>
</reference>
<evidence type="ECO:0000313" key="2">
    <source>
        <dbReference type="Proteomes" id="UP000199116"/>
    </source>
</evidence>
<dbReference type="RefSeq" id="WP_177195644.1">
    <property type="nucleotide sequence ID" value="NZ_FOOH01000002.1"/>
</dbReference>
<dbReference type="Gene3D" id="3.30.530.20">
    <property type="match status" value="1"/>
</dbReference>